<comment type="caution">
    <text evidence="2">The sequence shown here is derived from an EMBL/GenBank/DDBJ whole genome shotgun (WGS) entry which is preliminary data.</text>
</comment>
<sequence>MKNRYYVIFSVIFLFLSFVGSIYLVRSNQNNLQPTSASVKFSAPTKTITPIIEITDTSPFSAVSLSEDGEPSPTRILLPLAGFEFPSLTLTLLGGIVTILGFLILL</sequence>
<name>A0A2M7ARK4_9BACT</name>
<keyword evidence="1" id="KW-0472">Membrane</keyword>
<proteinExistence type="predicted"/>
<protein>
    <submittedName>
        <fullName evidence="2">Uncharacterized protein</fullName>
    </submittedName>
</protein>
<organism evidence="2 3">
    <name type="scientific">Candidatus Shapirobacteria bacterium CG06_land_8_20_14_3_00_40_12</name>
    <dbReference type="NCBI Taxonomy" id="1974881"/>
    <lineage>
        <taxon>Bacteria</taxon>
        <taxon>Candidatus Shapironibacteriota</taxon>
    </lineage>
</organism>
<feature type="transmembrane region" description="Helical" evidence="1">
    <location>
        <begin position="5"/>
        <end position="25"/>
    </location>
</feature>
<gene>
    <name evidence="2" type="ORF">COS78_03275</name>
</gene>
<accession>A0A2M7ARK4</accession>
<feature type="transmembrane region" description="Helical" evidence="1">
    <location>
        <begin position="85"/>
        <end position="105"/>
    </location>
</feature>
<dbReference type="EMBL" id="PEWA01000044">
    <property type="protein sequence ID" value="PIU73257.1"/>
    <property type="molecule type" value="Genomic_DNA"/>
</dbReference>
<dbReference type="Proteomes" id="UP000231407">
    <property type="component" value="Unassembled WGS sequence"/>
</dbReference>
<keyword evidence="1" id="KW-1133">Transmembrane helix</keyword>
<reference evidence="3" key="1">
    <citation type="submission" date="2017-09" db="EMBL/GenBank/DDBJ databases">
        <title>Depth-based differentiation of microbial function through sediment-hosted aquifers and enrichment of novel symbionts in the deep terrestrial subsurface.</title>
        <authorList>
            <person name="Probst A.J."/>
            <person name="Ladd B."/>
            <person name="Jarett J.K."/>
            <person name="Geller-Mcgrath D.E."/>
            <person name="Sieber C.M.K."/>
            <person name="Emerson J.B."/>
            <person name="Anantharaman K."/>
            <person name="Thomas B.C."/>
            <person name="Malmstrom R."/>
            <person name="Stieglmeier M."/>
            <person name="Klingl A."/>
            <person name="Woyke T."/>
            <person name="Ryan C.M."/>
            <person name="Banfield J.F."/>
        </authorList>
    </citation>
    <scope>NUCLEOTIDE SEQUENCE [LARGE SCALE GENOMIC DNA]</scope>
</reference>
<keyword evidence="1" id="KW-0812">Transmembrane</keyword>
<evidence type="ECO:0000313" key="2">
    <source>
        <dbReference type="EMBL" id="PIU73257.1"/>
    </source>
</evidence>
<evidence type="ECO:0000256" key="1">
    <source>
        <dbReference type="SAM" id="Phobius"/>
    </source>
</evidence>
<evidence type="ECO:0000313" key="3">
    <source>
        <dbReference type="Proteomes" id="UP000231407"/>
    </source>
</evidence>
<dbReference type="AlphaFoldDB" id="A0A2M7ARK4"/>